<name>A0ABY4EMD4_9BACI</name>
<gene>
    <name evidence="1" type="ORF">MUN89_04940</name>
</gene>
<reference evidence="1 2" key="1">
    <citation type="submission" date="2022-04" db="EMBL/GenBank/DDBJ databases">
        <title>Halobacillus sp. isolated from saltern.</title>
        <authorList>
            <person name="Won M."/>
            <person name="Lee C.-M."/>
            <person name="Woen H.-Y."/>
            <person name="Kwon S.-W."/>
        </authorList>
    </citation>
    <scope>NUCLEOTIDE SEQUENCE [LARGE SCALE GENOMIC DNA]</scope>
    <source>
        <strain evidence="1 2">SSBR10-3</strain>
    </source>
</reference>
<dbReference type="EMBL" id="CP095073">
    <property type="protein sequence ID" value="UOQ45298.1"/>
    <property type="molecule type" value="Genomic_DNA"/>
</dbReference>
<organism evidence="1 2">
    <name type="scientific">Halobacillus salinarum</name>
    <dbReference type="NCBI Taxonomy" id="2932257"/>
    <lineage>
        <taxon>Bacteria</taxon>
        <taxon>Bacillati</taxon>
        <taxon>Bacillota</taxon>
        <taxon>Bacilli</taxon>
        <taxon>Bacillales</taxon>
        <taxon>Bacillaceae</taxon>
        <taxon>Halobacillus</taxon>
    </lineage>
</organism>
<accession>A0ABY4EMD4</accession>
<dbReference type="RefSeq" id="WP_244711912.1">
    <property type="nucleotide sequence ID" value="NZ_CP095073.1"/>
</dbReference>
<sequence length="67" mass="7699">MQFIVEGIKNVQQAKVGVLTVEKKHWIERLKKRRRGLNTKNGEWTTNGSAFVNTKKQVTAMKRSGDK</sequence>
<protein>
    <submittedName>
        <fullName evidence="1">Uncharacterized protein</fullName>
    </submittedName>
</protein>
<evidence type="ECO:0000313" key="2">
    <source>
        <dbReference type="Proteomes" id="UP000831787"/>
    </source>
</evidence>
<proteinExistence type="predicted"/>
<dbReference type="Proteomes" id="UP000831787">
    <property type="component" value="Chromosome"/>
</dbReference>
<keyword evidence="2" id="KW-1185">Reference proteome</keyword>
<evidence type="ECO:0000313" key="1">
    <source>
        <dbReference type="EMBL" id="UOQ45298.1"/>
    </source>
</evidence>